<dbReference type="Proteomes" id="UP001280121">
    <property type="component" value="Unassembled WGS sequence"/>
</dbReference>
<accession>A0AAD9XKN0</accession>
<dbReference type="InterPro" id="IPR015016">
    <property type="entry name" value="SF3b_su1"/>
</dbReference>
<evidence type="ECO:0000259" key="1">
    <source>
        <dbReference type="Pfam" id="PF08920"/>
    </source>
</evidence>
<dbReference type="GO" id="GO:0000245">
    <property type="term" value="P:spliceosomal complex assembly"/>
    <property type="evidence" value="ECO:0007669"/>
    <property type="project" value="InterPro"/>
</dbReference>
<name>A0AAD9XKN0_9ROSI</name>
<reference evidence="2" key="1">
    <citation type="journal article" date="2023" name="Plant J.">
        <title>Genome sequences and population genomics provide insights into the demographic history, inbreeding, and mutation load of two 'living fossil' tree species of Dipteronia.</title>
        <authorList>
            <person name="Feng Y."/>
            <person name="Comes H.P."/>
            <person name="Chen J."/>
            <person name="Zhu S."/>
            <person name="Lu R."/>
            <person name="Zhang X."/>
            <person name="Li P."/>
            <person name="Qiu J."/>
            <person name="Olsen K.M."/>
            <person name="Qiu Y."/>
        </authorList>
    </citation>
    <scope>NUCLEOTIDE SEQUENCE</scope>
    <source>
        <strain evidence="2">KIB01</strain>
    </source>
</reference>
<comment type="caution">
    <text evidence="2">The sequence shown here is derived from an EMBL/GenBank/DDBJ whole genome shotgun (WGS) entry which is preliminary data.</text>
</comment>
<dbReference type="AlphaFoldDB" id="A0AAD9XKN0"/>
<sequence>MGSATPMEGATPAAAYTPGVTHVGAIDVATPTPSAINLCGNITPEQYNLLRWEKVIEERNRPLSDEELDTMFPLKGYKILGPPAFYRKTALRQLTDKAREFGAADLATMIAVRRPDIDNIDGSLVEIIEYGHNDVNNKVRTITALSLAALAEAAAPYSIESFDSVLKPLWKGI</sequence>
<evidence type="ECO:0000313" key="2">
    <source>
        <dbReference type="EMBL" id="KAK2661215.1"/>
    </source>
</evidence>
<dbReference type="InterPro" id="IPR038737">
    <property type="entry name" value="SF3b_su1-like"/>
</dbReference>
<protein>
    <recommendedName>
        <fullName evidence="1">Splicing factor 3B subunit 1 domain-containing protein</fullName>
    </recommendedName>
</protein>
<dbReference type="PANTHER" id="PTHR12097">
    <property type="entry name" value="SPLICING FACTOR 3B, SUBUNIT 1-RELATED"/>
    <property type="match status" value="1"/>
</dbReference>
<evidence type="ECO:0000313" key="3">
    <source>
        <dbReference type="Proteomes" id="UP001280121"/>
    </source>
</evidence>
<keyword evidence="3" id="KW-1185">Reference proteome</keyword>
<feature type="domain" description="Splicing factor 3B subunit 1" evidence="1">
    <location>
        <begin position="7"/>
        <end position="88"/>
    </location>
</feature>
<dbReference type="EMBL" id="JANJYI010000002">
    <property type="protein sequence ID" value="KAK2661215.1"/>
    <property type="molecule type" value="Genomic_DNA"/>
</dbReference>
<dbReference type="Pfam" id="PF08920">
    <property type="entry name" value="SF3b1"/>
    <property type="match status" value="1"/>
</dbReference>
<proteinExistence type="predicted"/>
<organism evidence="2 3">
    <name type="scientific">Dipteronia dyeriana</name>
    <dbReference type="NCBI Taxonomy" id="168575"/>
    <lineage>
        <taxon>Eukaryota</taxon>
        <taxon>Viridiplantae</taxon>
        <taxon>Streptophyta</taxon>
        <taxon>Embryophyta</taxon>
        <taxon>Tracheophyta</taxon>
        <taxon>Spermatophyta</taxon>
        <taxon>Magnoliopsida</taxon>
        <taxon>eudicotyledons</taxon>
        <taxon>Gunneridae</taxon>
        <taxon>Pentapetalae</taxon>
        <taxon>rosids</taxon>
        <taxon>malvids</taxon>
        <taxon>Sapindales</taxon>
        <taxon>Sapindaceae</taxon>
        <taxon>Hippocastanoideae</taxon>
        <taxon>Acereae</taxon>
        <taxon>Dipteronia</taxon>
    </lineage>
</organism>
<gene>
    <name evidence="2" type="ORF">Ddye_007748</name>
</gene>
<dbReference type="GO" id="GO:0003729">
    <property type="term" value="F:mRNA binding"/>
    <property type="evidence" value="ECO:0007669"/>
    <property type="project" value="InterPro"/>
</dbReference>